<organism evidence="7">
    <name type="scientific">Mesocestoides corti</name>
    <name type="common">Flatworm</name>
    <dbReference type="NCBI Taxonomy" id="53468"/>
    <lineage>
        <taxon>Eukaryota</taxon>
        <taxon>Metazoa</taxon>
        <taxon>Spiralia</taxon>
        <taxon>Lophotrochozoa</taxon>
        <taxon>Platyhelminthes</taxon>
        <taxon>Cestoda</taxon>
        <taxon>Eucestoda</taxon>
        <taxon>Cyclophyllidea</taxon>
        <taxon>Mesocestoididae</taxon>
        <taxon>Mesocestoides</taxon>
    </lineage>
</organism>
<keyword evidence="4 6" id="KW-0472">Membrane</keyword>
<dbReference type="GO" id="GO:0034707">
    <property type="term" value="C:chloride channel complex"/>
    <property type="evidence" value="ECO:0007669"/>
    <property type="project" value="UniProtKB-KW"/>
</dbReference>
<protein>
    <recommendedName>
        <fullName evidence="6">Bestrophin homolog</fullName>
    </recommendedName>
</protein>
<feature type="transmembrane region" description="Helical" evidence="6">
    <location>
        <begin position="56"/>
        <end position="74"/>
    </location>
</feature>
<name>A0A5K3FXT9_MESCO</name>
<evidence type="ECO:0000256" key="6">
    <source>
        <dbReference type="RuleBase" id="RU363126"/>
    </source>
</evidence>
<keyword evidence="6" id="KW-0869">Chloride channel</keyword>
<accession>A0A5K3FXT9</accession>
<evidence type="ECO:0000256" key="1">
    <source>
        <dbReference type="ARBA" id="ARBA00004370"/>
    </source>
</evidence>
<dbReference type="GO" id="GO:0005254">
    <property type="term" value="F:chloride channel activity"/>
    <property type="evidence" value="ECO:0007669"/>
    <property type="project" value="UniProtKB-KW"/>
</dbReference>
<dbReference type="Pfam" id="PF01062">
    <property type="entry name" value="Bestrophin"/>
    <property type="match status" value="2"/>
</dbReference>
<dbReference type="InterPro" id="IPR000615">
    <property type="entry name" value="Bestrophin"/>
</dbReference>
<reference evidence="7" key="1">
    <citation type="submission" date="2019-11" db="UniProtKB">
        <authorList>
            <consortium name="WormBaseParasite"/>
        </authorList>
    </citation>
    <scope>IDENTIFICATION</scope>
</reference>
<proteinExistence type="inferred from homology"/>
<evidence type="ECO:0000313" key="7">
    <source>
        <dbReference type="WBParaSite" id="MCU_012515-RB"/>
    </source>
</evidence>
<feature type="transmembrane region" description="Helical" evidence="6">
    <location>
        <begin position="372"/>
        <end position="394"/>
    </location>
</feature>
<comment type="similarity">
    <text evidence="5 6">Belongs to the anion channel-forming bestrophin (TC 1.A.46) family. Calcium-sensitive chloride channel subfamily.</text>
</comment>
<keyword evidence="6" id="KW-0868">Chloride</keyword>
<dbReference type="GO" id="GO:0005886">
    <property type="term" value="C:plasma membrane"/>
    <property type="evidence" value="ECO:0007669"/>
    <property type="project" value="UniProtKB-SubCell"/>
</dbReference>
<comment type="subcellular location">
    <subcellularLocation>
        <location evidence="6">Cell membrane</location>
        <topology evidence="6">Multi-pass membrane protein</topology>
    </subcellularLocation>
    <subcellularLocation>
        <location evidence="1">Membrane</location>
    </subcellularLocation>
</comment>
<dbReference type="PANTHER" id="PTHR10736">
    <property type="entry name" value="BESTROPHIN"/>
    <property type="match status" value="1"/>
</dbReference>
<evidence type="ECO:0000256" key="3">
    <source>
        <dbReference type="ARBA" id="ARBA00022989"/>
    </source>
</evidence>
<comment type="function">
    <text evidence="6">Forms chloride channels.</text>
</comment>
<keyword evidence="6" id="KW-0407">Ion channel</keyword>
<dbReference type="AlphaFoldDB" id="A0A5K3FXT9"/>
<evidence type="ECO:0000256" key="2">
    <source>
        <dbReference type="ARBA" id="ARBA00022692"/>
    </source>
</evidence>
<evidence type="ECO:0000256" key="5">
    <source>
        <dbReference type="ARBA" id="ARBA00034769"/>
    </source>
</evidence>
<feature type="transmembrane region" description="Helical" evidence="6">
    <location>
        <begin position="104"/>
        <end position="122"/>
    </location>
</feature>
<keyword evidence="6" id="KW-1003">Cell membrane</keyword>
<dbReference type="WBParaSite" id="MCU_012515-RB">
    <property type="protein sequence ID" value="MCU_012515-RB"/>
    <property type="gene ID" value="MCU_012515"/>
</dbReference>
<evidence type="ECO:0000256" key="4">
    <source>
        <dbReference type="ARBA" id="ARBA00023136"/>
    </source>
</evidence>
<feature type="transmembrane region" description="Helical" evidence="6">
    <location>
        <begin position="414"/>
        <end position="434"/>
    </location>
</feature>
<dbReference type="InterPro" id="IPR021134">
    <property type="entry name" value="Bestrophin-like"/>
</dbReference>
<keyword evidence="6" id="KW-0406">Ion transport</keyword>
<keyword evidence="6" id="KW-0813">Transport</keyword>
<sequence>MTLKPFAYYAGVCVAVHTNCETLLITSMPISYVDDISDGSGAFIFVKILRRWKGSLYKLVWIDLTLYLFCYYVINLTYRFLLPPSQKRTFEDVVRFCEGMKGNIPVSFLLGFFVSGVIGRWYQMYMYIPWMNHIAYATMSYVNCADKAVSREIRISLMRYLNLAWILLMRRISDQIADRFKQLEDEPAWEGTDGFCPSKICRLRQLSNRSRVKRHPWSISQFQNNQHSVNRTPRTPFDGGLTSAYRQTMMADESPGLALHDVGEMDMFLAFEGEDEWSIRKTLQEFNKDPKIRETFGKIITESEIKAFEAIAQYYFKQTRQRYLPEYWVPLQWAVRLVQKAGLHGNLPDPRMIGYMFKEIGDFRHQLQTLEVYSSIMMPLVYTQVVIIAVYSYFGCEILASQFLEMPKVKGEAVVDFFIPVFSIFYFLFLMGWLKVALCVMNPFGDDDEDFETSDILDYNLDVSYRSVLMEEATFPETLHEATFETKPMKGVENDNLNDFIQSVIRERDSIDGTSMTNELTNLELKQKCCSCLPKRKSTRRHYSDSESAPLPLIVNSNSVRRNSKPPPVKV</sequence>
<keyword evidence="3 6" id="KW-1133">Transmembrane helix</keyword>
<keyword evidence="2 6" id="KW-0812">Transmembrane</keyword>